<sequence>MVKVVFGMNSRLPKLYWVFFFITLGIPAYGQLEESIEADVMIEWSESRPLEWKDYTYRRIRLKGSMALTMVKHSVKGYMRNGLPEFEIKVLFRKPHSWTSDTTNLELLGHEQLHFDIAELYRRKIEQEIIKLQQKQEKNATVYKAEIKRILAEFNAYSRRYDRESNHGKHKSEQARWKQEVLNSLKGIQIN</sequence>
<evidence type="ECO:0000313" key="2">
    <source>
        <dbReference type="Proteomes" id="UP000075583"/>
    </source>
</evidence>
<name>A0A150X754_ROSEK</name>
<dbReference type="RefSeq" id="WP_062591724.1">
    <property type="nucleotide sequence ID" value="NZ_LQZQ01000045.1"/>
</dbReference>
<proteinExistence type="predicted"/>
<dbReference type="STRING" id="279360.MB14_04990"/>
<reference evidence="1" key="1">
    <citation type="submission" date="2016-01" db="EMBL/GenBank/DDBJ databases">
        <title>Genome sequencing of Roseivirga ehrenbergii KMM 6017.</title>
        <authorList>
            <person name="Selvaratnam C."/>
            <person name="Thevarajoo S."/>
            <person name="Goh K.M."/>
            <person name="Ee R."/>
            <person name="Chan K.-G."/>
            <person name="Chong C.S."/>
        </authorList>
    </citation>
    <scope>NUCLEOTIDE SEQUENCE [LARGE SCALE GENOMIC DNA]</scope>
    <source>
        <strain evidence="1">KMM 6017</strain>
    </source>
</reference>
<dbReference type="EMBL" id="LQZQ01000045">
    <property type="protein sequence ID" value="KYG74569.1"/>
    <property type="molecule type" value="Genomic_DNA"/>
</dbReference>
<evidence type="ECO:0008006" key="3">
    <source>
        <dbReference type="Google" id="ProtNLM"/>
    </source>
</evidence>
<dbReference type="OrthoDB" id="5431540at2"/>
<evidence type="ECO:0000313" key="1">
    <source>
        <dbReference type="EMBL" id="KYG74569.1"/>
    </source>
</evidence>
<dbReference type="Proteomes" id="UP000075583">
    <property type="component" value="Unassembled WGS sequence"/>
</dbReference>
<comment type="caution">
    <text evidence="1">The sequence shown here is derived from an EMBL/GenBank/DDBJ whole genome shotgun (WGS) entry which is preliminary data.</text>
</comment>
<organism evidence="1 2">
    <name type="scientific">Roseivirga ehrenbergii (strain DSM 102268 / JCM 13514 / KCTC 12282 / NCIMB 14502 / KMM 6017)</name>
    <dbReference type="NCBI Taxonomy" id="279360"/>
    <lineage>
        <taxon>Bacteria</taxon>
        <taxon>Pseudomonadati</taxon>
        <taxon>Bacteroidota</taxon>
        <taxon>Cytophagia</taxon>
        <taxon>Cytophagales</taxon>
        <taxon>Roseivirgaceae</taxon>
        <taxon>Roseivirga</taxon>
    </lineage>
</organism>
<protein>
    <recommendedName>
        <fullName evidence="3">DUF922 domain-containing protein</fullName>
    </recommendedName>
</protein>
<dbReference type="InterPro" id="IPR010321">
    <property type="entry name" value="DUF922"/>
</dbReference>
<dbReference type="Pfam" id="PF06037">
    <property type="entry name" value="DUF922"/>
    <property type="match status" value="1"/>
</dbReference>
<accession>A0A150X754</accession>
<dbReference type="AlphaFoldDB" id="A0A150X754"/>
<keyword evidence="2" id="KW-1185">Reference proteome</keyword>
<gene>
    <name evidence="1" type="ORF">MB14_04990</name>
</gene>